<organism evidence="2 3">
    <name type="scientific">Larinioides sclopetarius</name>
    <dbReference type="NCBI Taxonomy" id="280406"/>
    <lineage>
        <taxon>Eukaryota</taxon>
        <taxon>Metazoa</taxon>
        <taxon>Ecdysozoa</taxon>
        <taxon>Arthropoda</taxon>
        <taxon>Chelicerata</taxon>
        <taxon>Arachnida</taxon>
        <taxon>Araneae</taxon>
        <taxon>Araneomorphae</taxon>
        <taxon>Entelegynae</taxon>
        <taxon>Araneoidea</taxon>
        <taxon>Araneidae</taxon>
        <taxon>Larinioides</taxon>
    </lineage>
</organism>
<dbReference type="AlphaFoldDB" id="A0AAV2ANK7"/>
<accession>A0AAV2ANK7</accession>
<reference evidence="2 3" key="1">
    <citation type="submission" date="2024-04" db="EMBL/GenBank/DDBJ databases">
        <authorList>
            <person name="Rising A."/>
            <person name="Reimegard J."/>
            <person name="Sonavane S."/>
            <person name="Akerstrom W."/>
            <person name="Nylinder S."/>
            <person name="Hedman E."/>
            <person name="Kallberg Y."/>
        </authorList>
    </citation>
    <scope>NUCLEOTIDE SEQUENCE [LARGE SCALE GENOMIC DNA]</scope>
</reference>
<name>A0AAV2ANK7_9ARAC</name>
<dbReference type="EMBL" id="CAXIEN010000185">
    <property type="protein sequence ID" value="CAL1284940.1"/>
    <property type="molecule type" value="Genomic_DNA"/>
</dbReference>
<feature type="non-terminal residue" evidence="2">
    <location>
        <position position="189"/>
    </location>
</feature>
<evidence type="ECO:0000313" key="3">
    <source>
        <dbReference type="Proteomes" id="UP001497382"/>
    </source>
</evidence>
<evidence type="ECO:0000256" key="1">
    <source>
        <dbReference type="SAM" id="MobiDB-lite"/>
    </source>
</evidence>
<protein>
    <submittedName>
        <fullName evidence="2">Uncharacterized protein</fullName>
    </submittedName>
</protein>
<proteinExistence type="predicted"/>
<keyword evidence="3" id="KW-1185">Reference proteome</keyword>
<evidence type="ECO:0000313" key="2">
    <source>
        <dbReference type="EMBL" id="CAL1284940.1"/>
    </source>
</evidence>
<dbReference type="Proteomes" id="UP001497382">
    <property type="component" value="Unassembled WGS sequence"/>
</dbReference>
<comment type="caution">
    <text evidence="2">The sequence shown here is derived from an EMBL/GenBank/DDBJ whole genome shotgun (WGS) entry which is preliminary data.</text>
</comment>
<feature type="region of interest" description="Disordered" evidence="1">
    <location>
        <begin position="140"/>
        <end position="189"/>
    </location>
</feature>
<gene>
    <name evidence="2" type="ORF">LARSCL_LOCUS13411</name>
</gene>
<sequence length="189" mass="21485">MDEGRLEGQEDKLYVVIAYADDMQIFICNRDVFLLRLSQKYRIPKQNIGFYDYEVETPSAMIDVKDIRDGMILQMVNKLELPTTSVTEEASHIASKQAQVKPFRKRAKRNVPEDFASHPKGKAKIPRRCGLPVKEKANKVEASVSSPKIEGNPREVAISMPSTSSTSEETPRFKRIKISYRSGKDDSNF</sequence>